<gene>
    <name evidence="2" type="ordered locus">Afer_0095</name>
</gene>
<evidence type="ECO:0000256" key="1">
    <source>
        <dbReference type="SAM" id="SignalP"/>
    </source>
</evidence>
<evidence type="ECO:0000313" key="3">
    <source>
        <dbReference type="Proteomes" id="UP000000771"/>
    </source>
</evidence>
<dbReference type="KEGG" id="afo:Afer_0095"/>
<evidence type="ECO:0000313" key="2">
    <source>
        <dbReference type="EMBL" id="ACU53066.1"/>
    </source>
</evidence>
<sequence length="227" mass="24307">MSWMRRHRVRLGLAALGAVLATGAGVATAAAASPPPSNAVVPGTGVGEYGMTSAFYDGHIVHFTYSRGFYCDLHVSSGASSGCEVGANYVVPPSKSFDPLYIAVPIGISVPAMSMDCPSGLVCVDHPGTIDLSRLEPALKPLYPNLSAAQLTAALKNVPTPGHEHFITTVNDRKPEWWDVKVIGVEKLSVWNAINRHRSFAFLEKEVRAGQTTPIIPTNLFLYFSVN</sequence>
<feature type="signal peptide" evidence="1">
    <location>
        <begin position="1"/>
        <end position="29"/>
    </location>
</feature>
<dbReference type="AlphaFoldDB" id="C7M1L7"/>
<reference evidence="2 3" key="1">
    <citation type="journal article" date="2009" name="Stand. Genomic Sci.">
        <title>Complete genome sequence of Acidimicrobium ferrooxidans type strain (ICP).</title>
        <authorList>
            <person name="Clum A."/>
            <person name="Nolan M."/>
            <person name="Lang E."/>
            <person name="Glavina Del Rio T."/>
            <person name="Tice H."/>
            <person name="Copeland A."/>
            <person name="Cheng J.F."/>
            <person name="Lucas S."/>
            <person name="Chen F."/>
            <person name="Bruce D."/>
            <person name="Goodwin L."/>
            <person name="Pitluck S."/>
            <person name="Ivanova N."/>
            <person name="Mavrommatis K."/>
            <person name="Mikhailova N."/>
            <person name="Pati A."/>
            <person name="Chen A."/>
            <person name="Palaniappan K."/>
            <person name="Goker M."/>
            <person name="Spring S."/>
            <person name="Land M."/>
            <person name="Hauser L."/>
            <person name="Chang Y.J."/>
            <person name="Jeffries C.C."/>
            <person name="Chain P."/>
            <person name="Bristow J."/>
            <person name="Eisen J.A."/>
            <person name="Markowitz V."/>
            <person name="Hugenholtz P."/>
            <person name="Kyrpides N.C."/>
            <person name="Klenk H.P."/>
            <person name="Lapidus A."/>
        </authorList>
    </citation>
    <scope>NUCLEOTIDE SEQUENCE [LARGE SCALE GENOMIC DNA]</scope>
    <source>
        <strain evidence="3">DSM 10331 / JCM 15462 / NBRC 103882 / ICP</strain>
    </source>
</reference>
<dbReference type="Proteomes" id="UP000000771">
    <property type="component" value="Chromosome"/>
</dbReference>
<organism evidence="2 3">
    <name type="scientific">Acidimicrobium ferrooxidans (strain DSM 10331 / JCM 15462 / NBRC 103882 / ICP)</name>
    <dbReference type="NCBI Taxonomy" id="525909"/>
    <lineage>
        <taxon>Bacteria</taxon>
        <taxon>Bacillati</taxon>
        <taxon>Actinomycetota</taxon>
        <taxon>Acidimicrobiia</taxon>
        <taxon>Acidimicrobiales</taxon>
        <taxon>Acidimicrobiaceae</taxon>
        <taxon>Acidimicrobium</taxon>
    </lineage>
</organism>
<protein>
    <submittedName>
        <fullName evidence="2">Uncharacterized protein</fullName>
    </submittedName>
</protein>
<keyword evidence="3" id="KW-1185">Reference proteome</keyword>
<proteinExistence type="predicted"/>
<dbReference type="RefSeq" id="WP_012784185.1">
    <property type="nucleotide sequence ID" value="NC_013124.1"/>
</dbReference>
<dbReference type="EMBL" id="CP001631">
    <property type="protein sequence ID" value="ACU53066.1"/>
    <property type="molecule type" value="Genomic_DNA"/>
</dbReference>
<keyword evidence="1" id="KW-0732">Signal</keyword>
<feature type="chain" id="PRO_5039047018" evidence="1">
    <location>
        <begin position="30"/>
        <end position="227"/>
    </location>
</feature>
<dbReference type="eggNOG" id="ENOG50329PJ">
    <property type="taxonomic scope" value="Bacteria"/>
</dbReference>
<accession>C7M1L7</accession>
<dbReference type="HOGENOM" id="CLU_1202743_0_0_11"/>
<name>C7M1L7_ACIFD</name>